<dbReference type="OrthoDB" id="2705126at2"/>
<accession>A0A1M5LDD9</accession>
<dbReference type="AlphaFoldDB" id="A0A1M5LDD9"/>
<dbReference type="RefSeq" id="WP_073004104.1">
    <property type="nucleotide sequence ID" value="NZ_FQXD01000001.1"/>
</dbReference>
<dbReference type="Proteomes" id="UP000184079">
    <property type="component" value="Unassembled WGS sequence"/>
</dbReference>
<reference evidence="2" key="1">
    <citation type="submission" date="2016-11" db="EMBL/GenBank/DDBJ databases">
        <authorList>
            <person name="Varghese N."/>
            <person name="Submissions S."/>
        </authorList>
    </citation>
    <scope>NUCLEOTIDE SEQUENCE [LARGE SCALE GENOMIC DNA]</scope>
    <source>
        <strain evidence="2">CGMCC 1.6496</strain>
    </source>
</reference>
<organism evidence="1 2">
    <name type="scientific">Virgibacillus chiguensis</name>
    <dbReference type="NCBI Taxonomy" id="411959"/>
    <lineage>
        <taxon>Bacteria</taxon>
        <taxon>Bacillati</taxon>
        <taxon>Bacillota</taxon>
        <taxon>Bacilli</taxon>
        <taxon>Bacillales</taxon>
        <taxon>Bacillaceae</taxon>
        <taxon>Virgibacillus</taxon>
    </lineage>
</organism>
<name>A0A1M5LDD9_9BACI</name>
<evidence type="ECO:0000313" key="2">
    <source>
        <dbReference type="Proteomes" id="UP000184079"/>
    </source>
</evidence>
<gene>
    <name evidence="1" type="ORF">SAMN05421807_10192</name>
</gene>
<evidence type="ECO:0000313" key="1">
    <source>
        <dbReference type="EMBL" id="SHG63037.1"/>
    </source>
</evidence>
<dbReference type="EMBL" id="FQXD01000001">
    <property type="protein sequence ID" value="SHG63037.1"/>
    <property type="molecule type" value="Genomic_DNA"/>
</dbReference>
<protein>
    <submittedName>
        <fullName evidence="1">Uncharacterized protein</fullName>
    </submittedName>
</protein>
<sequence>MLAYQSQKKGKRGVDRKKVEAALYELSNQIRRLDQKLTMKVENNISSQYYEKLNEIALVKNQCMQLEKNAREQSK</sequence>
<proteinExistence type="predicted"/>
<keyword evidence="2" id="KW-1185">Reference proteome</keyword>